<dbReference type="FunFam" id="3.30.70.260:FF:000001">
    <property type="entry name" value="Acetolactate synthase, small subunit"/>
    <property type="match status" value="1"/>
</dbReference>
<dbReference type="InterPro" id="IPR004789">
    <property type="entry name" value="Acetalactate_synth_ssu"/>
</dbReference>
<dbReference type="InterPro" id="IPR054480">
    <property type="entry name" value="AHAS_small-like_ACT"/>
</dbReference>
<dbReference type="Gene3D" id="3.30.70.1150">
    <property type="entry name" value="ACT-like. Chain A, domain 2"/>
    <property type="match status" value="1"/>
</dbReference>
<dbReference type="EMBL" id="CTRP01000012">
    <property type="protein sequence ID" value="CQR73085.1"/>
    <property type="molecule type" value="Genomic_DNA"/>
</dbReference>
<dbReference type="GO" id="GO:1990610">
    <property type="term" value="F:acetolactate synthase regulator activity"/>
    <property type="evidence" value="ECO:0007669"/>
    <property type="project" value="UniProtKB-UniRule"/>
</dbReference>
<evidence type="ECO:0000256" key="4">
    <source>
        <dbReference type="ARBA" id="ARBA00011744"/>
    </source>
</evidence>
<evidence type="ECO:0000313" key="10">
    <source>
        <dbReference type="EMBL" id="CQR73085.1"/>
    </source>
</evidence>
<evidence type="ECO:0000259" key="9">
    <source>
        <dbReference type="PROSITE" id="PS51671"/>
    </source>
</evidence>
<gene>
    <name evidence="10" type="ORF">SpAn4DRAFT_2317</name>
</gene>
<dbReference type="GO" id="GO:0009097">
    <property type="term" value="P:isoleucine biosynthetic process"/>
    <property type="evidence" value="ECO:0007669"/>
    <property type="project" value="UniProtKB-UniRule"/>
</dbReference>
<evidence type="ECO:0000313" key="11">
    <source>
        <dbReference type="Proteomes" id="UP000049855"/>
    </source>
</evidence>
<dbReference type="SUPFAM" id="SSF55021">
    <property type="entry name" value="ACT-like"/>
    <property type="match status" value="2"/>
</dbReference>
<dbReference type="InterPro" id="IPR045865">
    <property type="entry name" value="ACT-like_dom_sf"/>
</dbReference>
<organism evidence="10 11">
    <name type="scientific">Sporomusa ovata</name>
    <dbReference type="NCBI Taxonomy" id="2378"/>
    <lineage>
        <taxon>Bacteria</taxon>
        <taxon>Bacillati</taxon>
        <taxon>Bacillota</taxon>
        <taxon>Negativicutes</taxon>
        <taxon>Selenomonadales</taxon>
        <taxon>Sporomusaceae</taxon>
        <taxon>Sporomusa</taxon>
    </lineage>
</organism>
<dbReference type="InterPro" id="IPR039557">
    <property type="entry name" value="AHAS_ACT"/>
</dbReference>
<evidence type="ECO:0000256" key="7">
    <source>
        <dbReference type="ARBA" id="ARBA00048670"/>
    </source>
</evidence>
<dbReference type="PROSITE" id="PS51671">
    <property type="entry name" value="ACT"/>
    <property type="match status" value="1"/>
</dbReference>
<dbReference type="AlphaFoldDB" id="A0A0U1L0L1"/>
<dbReference type="InterPro" id="IPR002912">
    <property type="entry name" value="ACT_dom"/>
</dbReference>
<accession>A0A0U1L0L1</accession>
<comment type="function">
    <text evidence="8">Catalyzes the conversion of 2 pyruvate molecules into acetolactate in the first common step of the biosynthetic pathway of the branched-amino acids such as leucine, isoleucine, and valine.</text>
</comment>
<dbReference type="Pfam" id="PF10369">
    <property type="entry name" value="ALS_ss_C"/>
    <property type="match status" value="1"/>
</dbReference>
<keyword evidence="8 10" id="KW-0808">Transferase</keyword>
<keyword evidence="6 8" id="KW-0100">Branched-chain amino acid biosynthesis</keyword>
<dbReference type="PANTHER" id="PTHR30239">
    <property type="entry name" value="ACETOLACTATE SYNTHASE SMALL SUBUNIT"/>
    <property type="match status" value="1"/>
</dbReference>
<feature type="domain" description="ACT" evidence="9">
    <location>
        <begin position="10"/>
        <end position="84"/>
    </location>
</feature>
<reference evidence="11" key="1">
    <citation type="submission" date="2015-03" db="EMBL/GenBank/DDBJ databases">
        <authorList>
            <person name="Nijsse Bart"/>
        </authorList>
    </citation>
    <scope>NUCLEOTIDE SEQUENCE [LARGE SCALE GENOMIC DNA]</scope>
</reference>
<dbReference type="InterPro" id="IPR027271">
    <property type="entry name" value="Acetolactate_synth/TF_NikR_C"/>
</dbReference>
<dbReference type="FunFam" id="3.30.70.1150:FF:000001">
    <property type="entry name" value="Acetolactate synthase small subunit"/>
    <property type="match status" value="1"/>
</dbReference>
<dbReference type="CDD" id="cd04878">
    <property type="entry name" value="ACT_AHAS"/>
    <property type="match status" value="1"/>
</dbReference>
<evidence type="ECO:0000256" key="8">
    <source>
        <dbReference type="RuleBase" id="RU368092"/>
    </source>
</evidence>
<comment type="similarity">
    <text evidence="3 8">Belongs to the acetolactate synthase small subunit family.</text>
</comment>
<evidence type="ECO:0000256" key="6">
    <source>
        <dbReference type="ARBA" id="ARBA00023304"/>
    </source>
</evidence>
<proteinExistence type="inferred from homology"/>
<dbReference type="RefSeq" id="WP_021167894.1">
    <property type="nucleotide sequence ID" value="NZ_CTRP01000012.1"/>
</dbReference>
<dbReference type="InterPro" id="IPR019455">
    <property type="entry name" value="Acetolactate_synth_ssu_C"/>
</dbReference>
<comment type="pathway">
    <text evidence="2 8">Amino-acid biosynthesis; L-valine biosynthesis; L-valine from pyruvate: step 1/4.</text>
</comment>
<dbReference type="NCBIfam" id="NF008864">
    <property type="entry name" value="PRK11895.1"/>
    <property type="match status" value="1"/>
</dbReference>
<dbReference type="NCBIfam" id="TIGR00119">
    <property type="entry name" value="acolac_sm"/>
    <property type="match status" value="1"/>
</dbReference>
<evidence type="ECO:0000256" key="2">
    <source>
        <dbReference type="ARBA" id="ARBA00005025"/>
    </source>
</evidence>
<evidence type="ECO:0000256" key="3">
    <source>
        <dbReference type="ARBA" id="ARBA00006341"/>
    </source>
</evidence>
<dbReference type="Pfam" id="PF22629">
    <property type="entry name" value="ACT_AHAS_ss"/>
    <property type="match status" value="1"/>
</dbReference>
<dbReference type="PANTHER" id="PTHR30239:SF0">
    <property type="entry name" value="ACETOLACTATE SYNTHASE SMALL SUBUNIT 1, CHLOROPLASTIC"/>
    <property type="match status" value="1"/>
</dbReference>
<name>A0A0U1L0L1_9FIRM</name>
<dbReference type="GO" id="GO:0005829">
    <property type="term" value="C:cytosol"/>
    <property type="evidence" value="ECO:0007669"/>
    <property type="project" value="TreeGrafter"/>
</dbReference>
<evidence type="ECO:0000256" key="1">
    <source>
        <dbReference type="ARBA" id="ARBA00004974"/>
    </source>
</evidence>
<evidence type="ECO:0000256" key="5">
    <source>
        <dbReference type="ARBA" id="ARBA00022605"/>
    </source>
</evidence>
<keyword evidence="11" id="KW-1185">Reference proteome</keyword>
<comment type="catalytic activity">
    <reaction evidence="7 8">
        <text>2 pyruvate + H(+) = (2S)-2-acetolactate + CO2</text>
        <dbReference type="Rhea" id="RHEA:25249"/>
        <dbReference type="ChEBI" id="CHEBI:15361"/>
        <dbReference type="ChEBI" id="CHEBI:15378"/>
        <dbReference type="ChEBI" id="CHEBI:16526"/>
        <dbReference type="ChEBI" id="CHEBI:58476"/>
        <dbReference type="EC" id="2.2.1.6"/>
    </reaction>
</comment>
<dbReference type="UniPathway" id="UPA00047">
    <property type="reaction ID" value="UER00055"/>
</dbReference>
<dbReference type="UniPathway" id="UPA00049">
    <property type="reaction ID" value="UER00059"/>
</dbReference>
<dbReference type="Gene3D" id="3.30.70.260">
    <property type="match status" value="1"/>
</dbReference>
<comment type="pathway">
    <text evidence="1 8">Amino-acid biosynthesis; L-isoleucine biosynthesis; L-isoleucine from 2-oxobutanoate: step 1/4.</text>
</comment>
<dbReference type="GO" id="GO:0009099">
    <property type="term" value="P:L-valine biosynthetic process"/>
    <property type="evidence" value="ECO:0007669"/>
    <property type="project" value="UniProtKB-UniRule"/>
</dbReference>
<sequence>MEVEIVQSNVLSVLVHNQPGVLVRVAGMFSRRGFNIDSLTVGVTQDPGFSRITVAVRGNQAFIDQVKKQIEKLVEVVAVQILPLDQSVVRGMALLKVKAGDNRSEILKLAEVFRANVVDISGSTVTMEVTGEDSKISALTKLLEPYGLLETIQTGLVALERGENTIYKYEERENYEQNVL</sequence>
<dbReference type="EC" id="2.2.1.6" evidence="8"/>
<protein>
    <recommendedName>
        <fullName evidence="8">Acetolactate synthase small subunit</fullName>
        <shortName evidence="8">AHAS</shortName>
        <shortName evidence="8">ALS</shortName>
        <ecNumber evidence="8">2.2.1.6</ecNumber>
    </recommendedName>
    <alternativeName>
        <fullName evidence="8">Acetohydroxy-acid synthase small subunit</fullName>
    </alternativeName>
</protein>
<dbReference type="Proteomes" id="UP000049855">
    <property type="component" value="Unassembled WGS sequence"/>
</dbReference>
<keyword evidence="5 8" id="KW-0028">Amino-acid biosynthesis</keyword>
<dbReference type="GO" id="GO:0003984">
    <property type="term" value="F:acetolactate synthase activity"/>
    <property type="evidence" value="ECO:0007669"/>
    <property type="project" value="UniProtKB-UniRule"/>
</dbReference>
<comment type="subunit">
    <text evidence="4 8">Dimer of large and small chains.</text>
</comment>